<evidence type="ECO:0000313" key="2">
    <source>
        <dbReference type="EMBL" id="MCE2596659.1"/>
    </source>
</evidence>
<feature type="region of interest" description="Disordered" evidence="1">
    <location>
        <begin position="78"/>
        <end position="99"/>
    </location>
</feature>
<dbReference type="Proteomes" id="UP001201273">
    <property type="component" value="Unassembled WGS sequence"/>
</dbReference>
<feature type="region of interest" description="Disordered" evidence="1">
    <location>
        <begin position="1"/>
        <end position="34"/>
    </location>
</feature>
<proteinExistence type="predicted"/>
<organism evidence="2 3">
    <name type="scientific">Motilimonas cestriensis</name>
    <dbReference type="NCBI Taxonomy" id="2742685"/>
    <lineage>
        <taxon>Bacteria</taxon>
        <taxon>Pseudomonadati</taxon>
        <taxon>Pseudomonadota</taxon>
        <taxon>Gammaproteobacteria</taxon>
        <taxon>Alteromonadales</taxon>
        <taxon>Alteromonadales genera incertae sedis</taxon>
        <taxon>Motilimonas</taxon>
    </lineage>
</organism>
<dbReference type="RefSeq" id="WP_233054288.1">
    <property type="nucleotide sequence ID" value="NZ_JAIMJA010000022.1"/>
</dbReference>
<feature type="compositionally biased region" description="Basic and acidic residues" evidence="1">
    <location>
        <begin position="21"/>
        <end position="33"/>
    </location>
</feature>
<evidence type="ECO:0000256" key="1">
    <source>
        <dbReference type="SAM" id="MobiDB-lite"/>
    </source>
</evidence>
<name>A0ABS8WGD9_9GAMM</name>
<feature type="compositionally biased region" description="Polar residues" evidence="1">
    <location>
        <begin position="1"/>
        <end position="20"/>
    </location>
</feature>
<accession>A0ABS8WGD9</accession>
<evidence type="ECO:0000313" key="3">
    <source>
        <dbReference type="Proteomes" id="UP001201273"/>
    </source>
</evidence>
<reference evidence="2 3" key="1">
    <citation type="journal article" date="2022" name="Environ. Microbiol. Rep.">
        <title>Eco-phylogenetic analyses reveal divergent evolution of vitamin B12 metabolism in the marine bacterial family 'Psychromonadaceae'.</title>
        <authorList>
            <person name="Jin X."/>
            <person name="Yang Y."/>
            <person name="Cao H."/>
            <person name="Gao B."/>
            <person name="Zhao Z."/>
        </authorList>
    </citation>
    <scope>NUCLEOTIDE SEQUENCE [LARGE SCALE GENOMIC DNA]</scope>
    <source>
        <strain evidence="2 3">MKS20</strain>
    </source>
</reference>
<protein>
    <submittedName>
        <fullName evidence="2">Uncharacterized protein</fullName>
    </submittedName>
</protein>
<comment type="caution">
    <text evidence="2">The sequence shown here is derived from an EMBL/GenBank/DDBJ whole genome shotgun (WGS) entry which is preliminary data.</text>
</comment>
<gene>
    <name evidence="2" type="ORF">K6Y31_17870</name>
</gene>
<dbReference type="EMBL" id="JAIMJA010000022">
    <property type="protein sequence ID" value="MCE2596659.1"/>
    <property type="molecule type" value="Genomic_DNA"/>
</dbReference>
<keyword evidence="3" id="KW-1185">Reference proteome</keyword>
<sequence length="161" mass="18165">MAINLNASKSYDTRASTALTKQEEPLPKADLPTRELAGGLVAQGDKITLSDEAKERYANQQKDHLEQQKQQALEQAKNLLLNRGQESESTSGLSREEQFREAQIKQIKEQIKEAKSELQKLAYKHTEAADKKRSMLHMSVVMMTGQLLELMRKKIDDAPGE</sequence>